<dbReference type="AlphaFoldDB" id="A0A5N6N584"/>
<dbReference type="Gene3D" id="3.30.420.10">
    <property type="entry name" value="Ribonuclease H-like superfamily/Ribonuclease H"/>
    <property type="match status" value="1"/>
</dbReference>
<evidence type="ECO:0000256" key="16">
    <source>
        <dbReference type="SAM" id="Phobius"/>
    </source>
</evidence>
<dbReference type="InterPro" id="IPR012337">
    <property type="entry name" value="RNaseH-like_sf"/>
</dbReference>
<evidence type="ECO:0000256" key="14">
    <source>
        <dbReference type="ARBA" id="ARBA00023172"/>
    </source>
</evidence>
<dbReference type="SUPFAM" id="SSF56672">
    <property type="entry name" value="DNA/RNA polymerases"/>
    <property type="match status" value="1"/>
</dbReference>
<evidence type="ECO:0000313" key="19">
    <source>
        <dbReference type="EMBL" id="KAD4384451.1"/>
    </source>
</evidence>
<keyword evidence="16" id="KW-0472">Membrane</keyword>
<evidence type="ECO:0000256" key="3">
    <source>
        <dbReference type="ARBA" id="ARBA00022695"/>
    </source>
</evidence>
<dbReference type="Pfam" id="PF17921">
    <property type="entry name" value="Integrase_H2C2"/>
    <property type="match status" value="1"/>
</dbReference>
<dbReference type="InterPro" id="IPR001584">
    <property type="entry name" value="Integrase_cat-core"/>
</dbReference>
<dbReference type="Gene3D" id="3.30.70.270">
    <property type="match status" value="2"/>
</dbReference>
<dbReference type="Pfam" id="PF00078">
    <property type="entry name" value="RVT_1"/>
    <property type="match status" value="1"/>
</dbReference>
<evidence type="ECO:0008006" key="21">
    <source>
        <dbReference type="Google" id="ProtNLM"/>
    </source>
</evidence>
<dbReference type="SUPFAM" id="SSF53098">
    <property type="entry name" value="Ribonuclease H-like"/>
    <property type="match status" value="1"/>
</dbReference>
<feature type="domain" description="Integrase catalytic" evidence="18">
    <location>
        <begin position="587"/>
        <end position="751"/>
    </location>
</feature>
<keyword evidence="9" id="KW-0460">Magnesium</keyword>
<keyword evidence="12" id="KW-0239">DNA-directed DNA polymerase</keyword>
<dbReference type="InterPro" id="IPR043128">
    <property type="entry name" value="Rev_trsase/Diguanyl_cyclase"/>
</dbReference>
<dbReference type="Proteomes" id="UP000326396">
    <property type="component" value="Linkage Group LG3"/>
</dbReference>
<keyword evidence="6" id="KW-0064">Aspartyl protease</keyword>
<evidence type="ECO:0000259" key="17">
    <source>
        <dbReference type="PROSITE" id="PS50878"/>
    </source>
</evidence>
<gene>
    <name evidence="19" type="ORF">E3N88_24619</name>
</gene>
<dbReference type="GO" id="GO:0003887">
    <property type="term" value="F:DNA-directed DNA polymerase activity"/>
    <property type="evidence" value="ECO:0007669"/>
    <property type="project" value="UniProtKB-KW"/>
</dbReference>
<evidence type="ECO:0000256" key="13">
    <source>
        <dbReference type="ARBA" id="ARBA00023125"/>
    </source>
</evidence>
<feature type="transmembrane region" description="Helical" evidence="16">
    <location>
        <begin position="43"/>
        <end position="63"/>
    </location>
</feature>
<keyword evidence="16" id="KW-0812">Transmembrane</keyword>
<dbReference type="GO" id="GO:0006310">
    <property type="term" value="P:DNA recombination"/>
    <property type="evidence" value="ECO:0007669"/>
    <property type="project" value="UniProtKB-KW"/>
</dbReference>
<dbReference type="Gene3D" id="1.10.340.70">
    <property type="match status" value="1"/>
</dbReference>
<dbReference type="SUPFAM" id="SSF54160">
    <property type="entry name" value="Chromo domain-like"/>
    <property type="match status" value="1"/>
</dbReference>
<evidence type="ECO:0000256" key="8">
    <source>
        <dbReference type="ARBA" id="ARBA00022801"/>
    </source>
</evidence>
<comment type="caution">
    <text evidence="19">The sequence shown here is derived from an EMBL/GenBank/DDBJ whole genome shotgun (WGS) entry which is preliminary data.</text>
</comment>
<keyword evidence="13" id="KW-0238">DNA-binding</keyword>
<protein>
    <recommendedName>
        <fullName evidence="21">Integrase catalytic domain-containing protein</fullName>
    </recommendedName>
</protein>
<feature type="domain" description="Reverse transcriptase" evidence="17">
    <location>
        <begin position="70"/>
        <end position="249"/>
    </location>
</feature>
<dbReference type="GO" id="GO:0003964">
    <property type="term" value="F:RNA-directed DNA polymerase activity"/>
    <property type="evidence" value="ECO:0007669"/>
    <property type="project" value="UniProtKB-KW"/>
</dbReference>
<proteinExistence type="predicted"/>
<dbReference type="FunFam" id="1.10.340.70:FF:000001">
    <property type="entry name" value="Retrovirus-related Pol polyprotein from transposon gypsy-like Protein"/>
    <property type="match status" value="1"/>
</dbReference>
<dbReference type="InterPro" id="IPR036397">
    <property type="entry name" value="RNaseH_sf"/>
</dbReference>
<dbReference type="GO" id="GO:0046872">
    <property type="term" value="F:metal ion binding"/>
    <property type="evidence" value="ECO:0007669"/>
    <property type="project" value="UniProtKB-KW"/>
</dbReference>
<keyword evidence="4" id="KW-0540">Nuclease</keyword>
<dbReference type="Pfam" id="PF17919">
    <property type="entry name" value="RT_RNaseH_2"/>
    <property type="match status" value="1"/>
</dbReference>
<dbReference type="InterPro" id="IPR041588">
    <property type="entry name" value="Integrase_H2C2"/>
</dbReference>
<evidence type="ECO:0000256" key="1">
    <source>
        <dbReference type="ARBA" id="ARBA00022670"/>
    </source>
</evidence>
<dbReference type="GO" id="GO:0015074">
    <property type="term" value="P:DNA integration"/>
    <property type="evidence" value="ECO:0007669"/>
    <property type="project" value="UniProtKB-KW"/>
</dbReference>
<dbReference type="Pfam" id="PF24626">
    <property type="entry name" value="SH3_Tf2-1"/>
    <property type="match status" value="1"/>
</dbReference>
<dbReference type="GO" id="GO:0006508">
    <property type="term" value="P:proteolysis"/>
    <property type="evidence" value="ECO:0007669"/>
    <property type="project" value="UniProtKB-KW"/>
</dbReference>
<evidence type="ECO:0000256" key="2">
    <source>
        <dbReference type="ARBA" id="ARBA00022679"/>
    </source>
</evidence>
<evidence type="ECO:0000256" key="5">
    <source>
        <dbReference type="ARBA" id="ARBA00022723"/>
    </source>
</evidence>
<dbReference type="InterPro" id="IPR056924">
    <property type="entry name" value="SH3_Tf2-1"/>
</dbReference>
<dbReference type="InterPro" id="IPR016197">
    <property type="entry name" value="Chromo-like_dom_sf"/>
</dbReference>
<keyword evidence="15" id="KW-0511">Multifunctional enzyme</keyword>
<dbReference type="FunFam" id="3.10.10.10:FF:000007">
    <property type="entry name" value="Retrovirus-related Pol polyprotein from transposon 17.6-like Protein"/>
    <property type="match status" value="1"/>
</dbReference>
<dbReference type="InterPro" id="IPR043502">
    <property type="entry name" value="DNA/RNA_pol_sf"/>
</dbReference>
<dbReference type="InterPro" id="IPR050951">
    <property type="entry name" value="Retrovirus_Pol_polyprotein"/>
</dbReference>
<keyword evidence="2" id="KW-0808">Transferase</keyword>
<evidence type="ECO:0000256" key="12">
    <source>
        <dbReference type="ARBA" id="ARBA00022932"/>
    </source>
</evidence>
<organism evidence="19 20">
    <name type="scientific">Mikania micrantha</name>
    <name type="common">bitter vine</name>
    <dbReference type="NCBI Taxonomy" id="192012"/>
    <lineage>
        <taxon>Eukaryota</taxon>
        <taxon>Viridiplantae</taxon>
        <taxon>Streptophyta</taxon>
        <taxon>Embryophyta</taxon>
        <taxon>Tracheophyta</taxon>
        <taxon>Spermatophyta</taxon>
        <taxon>Magnoliopsida</taxon>
        <taxon>eudicotyledons</taxon>
        <taxon>Gunneridae</taxon>
        <taxon>Pentapetalae</taxon>
        <taxon>asterids</taxon>
        <taxon>campanulids</taxon>
        <taxon>Asterales</taxon>
        <taxon>Asteraceae</taxon>
        <taxon>Asteroideae</taxon>
        <taxon>Heliantheae alliance</taxon>
        <taxon>Eupatorieae</taxon>
        <taxon>Mikania</taxon>
    </lineage>
</organism>
<dbReference type="PROSITE" id="PS50878">
    <property type="entry name" value="RT_POL"/>
    <property type="match status" value="1"/>
</dbReference>
<dbReference type="CDD" id="cd09274">
    <property type="entry name" value="RNase_HI_RT_Ty3"/>
    <property type="match status" value="1"/>
</dbReference>
<sequence length="1020" mass="116533">MTMSVSFAVGILAVVMLLHAAYSTIQYRALLKITEDEFTEPPFEVLVELIIVVILSLFAGLTVPGKFRSILPDADENSTSPYSSPVLLVKKKDSSWRMCVDYRALNKITVADKYPIPNIDELLDELYGASIFSKIDLRSGYYQIRVNPSDIEKTAFRTHSGHYEFKVMPFGLTNAPSTFQSAMNDLFRPFLRQFVLVFFDDILVYSDTMDHHIQHLRTVLNSLLTHQFLAKASKCCFGQNRVLFLGHMVSKEGVQVDQDKVSAVESWPVPKNVREVRGFLGLTGYYRRFVKHYGIMARPLTMLTKKDGFKWGESASLAFETLKKALLSAPVLRLPDFSQPFVVECDASSEGVGAILIQEGHPVAYFSKGFSTNNKLKSAYDRELLALVLAVQKWHHYLMGRHFFIKTDHYTLKFLLEQRVTTVEQQRLLLKLMPYDFSILHKSGKENRGADALSRRPSTSHLCTLVLPNSVLFDDVIAGLQEDAYTRTILQKLSHDPSSVPNFSLVNSLLLYKGRVVIPDVPTIRQSILHEGHNSPVAGHGGFLKTYRRISLQFFWPFLKQDVRSHVQQCLTCQQQKYETLSPAGLLQPLPIPQRIWEDISLDFIVGLPISNRFDTILVVVDRLSKYSHFLPLSHPFTAKSVAALFVKEIVRLHGFPRSIVSDRDTIFLSHFWQELFRLGHTSLKMSTSYHPQTDGQTEVVNRCLEAYLRCFAHEQPSKWSFFLAWAEYSYNTGFHSSAHTTPFNVVYGRDPPPLYPYVFGDTQNEELEQQLLTRDDMLQVLRSNLQKAQDRMKSQAGQKRRDLSFEVGDAVFLRIQPYRQRSLSKKRCEKLSPRFFGPYFITKKVGKVAYELALPADSRVHPVFHVSLLKPAKGPIPTSPIPPLPITRDWQMDLQPAQVLAHRWQHANGHSTLELLILWATRPHEEATWEDYDLLAAQYPYFRLEDKSFFREGSIDTIPKPIQVYSRKNKAGRLNDGSKLINLEYLDLLYGACFDPFHPLREAAGFYGISGAENKEITD</sequence>
<accession>A0A5N6N584</accession>
<keyword evidence="14" id="KW-0233">DNA recombination</keyword>
<keyword evidence="3" id="KW-0548">Nucleotidyltransferase</keyword>
<dbReference type="GO" id="GO:0004190">
    <property type="term" value="F:aspartic-type endopeptidase activity"/>
    <property type="evidence" value="ECO:0007669"/>
    <property type="project" value="UniProtKB-KW"/>
</dbReference>
<dbReference type="CDD" id="cd01647">
    <property type="entry name" value="RT_LTR"/>
    <property type="match status" value="1"/>
</dbReference>
<keyword evidence="10" id="KW-0229">DNA integration</keyword>
<name>A0A5N6N584_9ASTR</name>
<dbReference type="GO" id="GO:0003677">
    <property type="term" value="F:DNA binding"/>
    <property type="evidence" value="ECO:0007669"/>
    <property type="project" value="UniProtKB-KW"/>
</dbReference>
<keyword evidence="8" id="KW-0378">Hydrolase</keyword>
<evidence type="ECO:0000256" key="4">
    <source>
        <dbReference type="ARBA" id="ARBA00022722"/>
    </source>
</evidence>
<dbReference type="Gene3D" id="3.10.10.10">
    <property type="entry name" value="HIV Type 1 Reverse Transcriptase, subunit A, domain 1"/>
    <property type="match status" value="1"/>
</dbReference>
<dbReference type="PANTHER" id="PTHR37984:SF5">
    <property type="entry name" value="PROTEIN NYNRIN-LIKE"/>
    <property type="match status" value="1"/>
</dbReference>
<dbReference type="InterPro" id="IPR041577">
    <property type="entry name" value="RT_RNaseH_2"/>
</dbReference>
<evidence type="ECO:0000256" key="11">
    <source>
        <dbReference type="ARBA" id="ARBA00022918"/>
    </source>
</evidence>
<dbReference type="InterPro" id="IPR000477">
    <property type="entry name" value="RT_dom"/>
</dbReference>
<evidence type="ECO:0000256" key="10">
    <source>
        <dbReference type="ARBA" id="ARBA00022908"/>
    </source>
</evidence>
<keyword evidence="20" id="KW-1185">Reference proteome</keyword>
<keyword evidence="5" id="KW-0479">Metal-binding</keyword>
<dbReference type="PANTHER" id="PTHR37984">
    <property type="entry name" value="PROTEIN CBG26694"/>
    <property type="match status" value="1"/>
</dbReference>
<dbReference type="FunFam" id="3.10.20.370:FF:000001">
    <property type="entry name" value="Retrovirus-related Pol polyprotein from transposon 17.6-like protein"/>
    <property type="match status" value="1"/>
</dbReference>
<keyword evidence="11" id="KW-0695">RNA-directed DNA polymerase</keyword>
<keyword evidence="16" id="KW-1133">Transmembrane helix</keyword>
<dbReference type="OrthoDB" id="2013610at2759"/>
<evidence type="ECO:0000256" key="6">
    <source>
        <dbReference type="ARBA" id="ARBA00022750"/>
    </source>
</evidence>
<dbReference type="EMBL" id="SZYD01000013">
    <property type="protein sequence ID" value="KAD4384451.1"/>
    <property type="molecule type" value="Genomic_DNA"/>
</dbReference>
<dbReference type="PROSITE" id="PS50994">
    <property type="entry name" value="INTEGRASE"/>
    <property type="match status" value="1"/>
</dbReference>
<evidence type="ECO:0000256" key="15">
    <source>
        <dbReference type="ARBA" id="ARBA00023268"/>
    </source>
</evidence>
<reference evidence="19 20" key="1">
    <citation type="submission" date="2019-05" db="EMBL/GenBank/DDBJ databases">
        <title>Mikania micrantha, genome provides insights into the molecular mechanism of rapid growth.</title>
        <authorList>
            <person name="Liu B."/>
        </authorList>
    </citation>
    <scope>NUCLEOTIDE SEQUENCE [LARGE SCALE GENOMIC DNA]</scope>
    <source>
        <strain evidence="19">NLD-2019</strain>
        <tissue evidence="19">Leaf</tissue>
    </source>
</reference>
<dbReference type="FunFam" id="3.30.70.270:FF:000020">
    <property type="entry name" value="Transposon Tf2-6 polyprotein-like Protein"/>
    <property type="match status" value="1"/>
</dbReference>
<keyword evidence="7" id="KW-0255">Endonuclease</keyword>
<keyword evidence="1" id="KW-0645">Protease</keyword>
<evidence type="ECO:0000259" key="18">
    <source>
        <dbReference type="PROSITE" id="PS50994"/>
    </source>
</evidence>
<dbReference type="GO" id="GO:0004519">
    <property type="term" value="F:endonuclease activity"/>
    <property type="evidence" value="ECO:0007669"/>
    <property type="project" value="UniProtKB-KW"/>
</dbReference>
<evidence type="ECO:0000256" key="9">
    <source>
        <dbReference type="ARBA" id="ARBA00022842"/>
    </source>
</evidence>
<evidence type="ECO:0000313" key="20">
    <source>
        <dbReference type="Proteomes" id="UP000326396"/>
    </source>
</evidence>
<evidence type="ECO:0000256" key="7">
    <source>
        <dbReference type="ARBA" id="ARBA00022759"/>
    </source>
</evidence>